<dbReference type="AlphaFoldDB" id="K9UDN8"/>
<accession>K9UDN8</accession>
<dbReference type="PRINTS" id="PR00081">
    <property type="entry name" value="GDHRDH"/>
</dbReference>
<dbReference type="PANTHER" id="PTHR45458:SF1">
    <property type="entry name" value="SHORT CHAIN DEHYDROGENASE"/>
    <property type="match status" value="1"/>
</dbReference>
<dbReference type="SUPFAM" id="SSF51735">
    <property type="entry name" value="NAD(P)-binding Rossmann-fold domains"/>
    <property type="match status" value="1"/>
</dbReference>
<dbReference type="eggNOG" id="COG1028">
    <property type="taxonomic scope" value="Bacteria"/>
</dbReference>
<sequence length="235" mass="24679">MTTFLVTGAAGGIGCELCRQIQTAGAKAIAVCRKSSVDLDRVGEAFASAKASPVGNRLGVQVEAGIDITADDSVADLARRLQGITIDVLINNAGMMERNTLARLNFDSIRHQFEVNALGALRVTAALLPNLQAGSKIALITSRMGSIDDNTSGGSYGYRMSKVALSMAGKSLAIDLRSRQIPVAIIHPGLVSTAMTGYNGIPAAESVRGILQRISDLNLANSGTFWHANGEILPW</sequence>
<dbReference type="EMBL" id="CP003600">
    <property type="protein sequence ID" value="AFY92309.1"/>
    <property type="molecule type" value="Genomic_DNA"/>
</dbReference>
<protein>
    <recommendedName>
        <fullName evidence="3">Short-chain alcohol dehydrogenase</fullName>
    </recommendedName>
</protein>
<dbReference type="GO" id="GO:0016616">
    <property type="term" value="F:oxidoreductase activity, acting on the CH-OH group of donors, NAD or NADP as acceptor"/>
    <property type="evidence" value="ECO:0007669"/>
    <property type="project" value="TreeGrafter"/>
</dbReference>
<organism evidence="1 2">
    <name type="scientific">Chamaesiphon minutus (strain ATCC 27169 / PCC 6605)</name>
    <dbReference type="NCBI Taxonomy" id="1173020"/>
    <lineage>
        <taxon>Bacteria</taxon>
        <taxon>Bacillati</taxon>
        <taxon>Cyanobacteriota</taxon>
        <taxon>Cyanophyceae</taxon>
        <taxon>Gomontiellales</taxon>
        <taxon>Chamaesiphonaceae</taxon>
        <taxon>Chamaesiphon</taxon>
    </lineage>
</organism>
<dbReference type="InterPro" id="IPR052184">
    <property type="entry name" value="SDR_enzymes"/>
</dbReference>
<dbReference type="InterPro" id="IPR036291">
    <property type="entry name" value="NAD(P)-bd_dom_sf"/>
</dbReference>
<keyword evidence="2" id="KW-1185">Reference proteome</keyword>
<evidence type="ECO:0008006" key="3">
    <source>
        <dbReference type="Google" id="ProtNLM"/>
    </source>
</evidence>
<name>K9UDN8_CHAP6</name>
<evidence type="ECO:0000313" key="2">
    <source>
        <dbReference type="Proteomes" id="UP000010366"/>
    </source>
</evidence>
<dbReference type="PATRIC" id="fig|1173020.3.peg.1255"/>
<gene>
    <name evidence="1" type="ORF">Cha6605_1077</name>
</gene>
<proteinExistence type="predicted"/>
<dbReference type="OrthoDB" id="9785826at2"/>
<dbReference type="KEGG" id="cmp:Cha6605_1077"/>
<dbReference type="CDD" id="cd05325">
    <property type="entry name" value="carb_red_sniffer_like_SDR_c"/>
    <property type="match status" value="1"/>
</dbReference>
<dbReference type="HOGENOM" id="CLU_010194_9_1_3"/>
<dbReference type="InterPro" id="IPR002347">
    <property type="entry name" value="SDR_fam"/>
</dbReference>
<reference evidence="1 2" key="1">
    <citation type="submission" date="2012-05" db="EMBL/GenBank/DDBJ databases">
        <title>Finished chromosome of genome of Chamaesiphon sp. PCC 6605.</title>
        <authorList>
            <consortium name="US DOE Joint Genome Institute"/>
            <person name="Gugger M."/>
            <person name="Coursin T."/>
            <person name="Rippka R."/>
            <person name="Tandeau De Marsac N."/>
            <person name="Huntemann M."/>
            <person name="Wei C.-L."/>
            <person name="Han J."/>
            <person name="Detter J.C."/>
            <person name="Han C."/>
            <person name="Tapia R."/>
            <person name="Chen A."/>
            <person name="Kyrpides N."/>
            <person name="Mavromatis K."/>
            <person name="Markowitz V."/>
            <person name="Szeto E."/>
            <person name="Ivanova N."/>
            <person name="Pagani I."/>
            <person name="Pati A."/>
            <person name="Goodwin L."/>
            <person name="Nordberg H.P."/>
            <person name="Cantor M.N."/>
            <person name="Hua S.X."/>
            <person name="Woyke T."/>
            <person name="Kerfeld C.A."/>
        </authorList>
    </citation>
    <scope>NUCLEOTIDE SEQUENCE [LARGE SCALE GENOMIC DNA]</scope>
    <source>
        <strain evidence="2">ATCC 27169 / PCC 6605</strain>
    </source>
</reference>
<dbReference type="RefSeq" id="WP_015158499.1">
    <property type="nucleotide sequence ID" value="NC_019697.1"/>
</dbReference>
<dbReference type="Proteomes" id="UP000010366">
    <property type="component" value="Chromosome"/>
</dbReference>
<dbReference type="Pfam" id="PF00106">
    <property type="entry name" value="adh_short"/>
    <property type="match status" value="1"/>
</dbReference>
<dbReference type="Gene3D" id="3.40.50.720">
    <property type="entry name" value="NAD(P)-binding Rossmann-like Domain"/>
    <property type="match status" value="1"/>
</dbReference>
<evidence type="ECO:0000313" key="1">
    <source>
        <dbReference type="EMBL" id="AFY92309.1"/>
    </source>
</evidence>
<dbReference type="PANTHER" id="PTHR45458">
    <property type="entry name" value="SHORT-CHAIN DEHYDROGENASE/REDUCTASE SDR"/>
    <property type="match status" value="1"/>
</dbReference>